<comment type="catalytic activity">
    <reaction evidence="4">
        <text>a 1,2-diacyl-sn-glycero-3-phosphocholine + H2O = phosphocholine + a 1,2-diacyl-sn-glycerol + H(+)</text>
        <dbReference type="Rhea" id="RHEA:10604"/>
        <dbReference type="ChEBI" id="CHEBI:15377"/>
        <dbReference type="ChEBI" id="CHEBI:15378"/>
        <dbReference type="ChEBI" id="CHEBI:17815"/>
        <dbReference type="ChEBI" id="CHEBI:57643"/>
        <dbReference type="ChEBI" id="CHEBI:295975"/>
        <dbReference type="EC" id="3.1.4.3"/>
    </reaction>
    <physiologicalReaction direction="left-to-right" evidence="4">
        <dbReference type="Rhea" id="RHEA:10605"/>
    </physiologicalReaction>
</comment>
<feature type="transmembrane region" description="Helical" evidence="5">
    <location>
        <begin position="401"/>
        <end position="422"/>
    </location>
</feature>
<evidence type="ECO:0000313" key="6">
    <source>
        <dbReference type="EMBL" id="MBJ7600841.1"/>
    </source>
</evidence>
<dbReference type="EC" id="3.1.4.3" evidence="2"/>
<evidence type="ECO:0000256" key="1">
    <source>
        <dbReference type="ARBA" id="ARBA00009717"/>
    </source>
</evidence>
<organism evidence="6 7">
    <name type="scientific">Candidatus Nephthysia bennettiae</name>
    <dbReference type="NCBI Taxonomy" id="3127016"/>
    <lineage>
        <taxon>Bacteria</taxon>
        <taxon>Bacillati</taxon>
        <taxon>Candidatus Dormiibacterota</taxon>
        <taxon>Candidatus Dormibacteria</taxon>
        <taxon>Candidatus Dormibacterales</taxon>
        <taxon>Candidatus Dormibacteraceae</taxon>
        <taxon>Candidatus Nephthysia</taxon>
    </lineage>
</organism>
<dbReference type="GO" id="GO:0034480">
    <property type="term" value="F:phosphatidylcholine phospholipase C activity"/>
    <property type="evidence" value="ECO:0007669"/>
    <property type="project" value="UniProtKB-EC"/>
</dbReference>
<keyword evidence="5" id="KW-1133">Transmembrane helix</keyword>
<dbReference type="AlphaFoldDB" id="A0A934KCM7"/>
<reference evidence="6" key="1">
    <citation type="submission" date="2020-10" db="EMBL/GenBank/DDBJ databases">
        <title>Ca. Dormibacterota MAGs.</title>
        <authorList>
            <person name="Montgomery K."/>
        </authorList>
    </citation>
    <scope>NUCLEOTIDE SEQUENCE [LARGE SCALE GENOMIC DNA]</scope>
    <source>
        <strain evidence="6">SC8812_S17_10</strain>
    </source>
</reference>
<comment type="similarity">
    <text evidence="1">Belongs to the bacterial phospholipase C family.</text>
</comment>
<evidence type="ECO:0000256" key="2">
    <source>
        <dbReference type="ARBA" id="ARBA00012018"/>
    </source>
</evidence>
<dbReference type="InterPro" id="IPR006311">
    <property type="entry name" value="TAT_signal"/>
</dbReference>
<keyword evidence="5" id="KW-0472">Membrane</keyword>
<dbReference type="RefSeq" id="WP_338204819.1">
    <property type="nucleotide sequence ID" value="NZ_JAEKNR010000224.1"/>
</dbReference>
<accession>A0A934KCM7</accession>
<evidence type="ECO:0000256" key="5">
    <source>
        <dbReference type="SAM" id="Phobius"/>
    </source>
</evidence>
<protein>
    <recommendedName>
        <fullName evidence="2">phospholipase C</fullName>
        <ecNumber evidence="2">3.1.4.3</ecNumber>
    </recommendedName>
</protein>
<dbReference type="PANTHER" id="PTHR31956">
    <property type="entry name" value="NON-SPECIFIC PHOSPHOLIPASE C4-RELATED"/>
    <property type="match status" value="1"/>
</dbReference>
<keyword evidence="7" id="KW-1185">Reference proteome</keyword>
<proteinExistence type="inferred from homology"/>
<dbReference type="InterPro" id="IPR017850">
    <property type="entry name" value="Alkaline_phosphatase_core_sf"/>
</dbReference>
<name>A0A934KCM7_9BACT</name>
<dbReference type="EMBL" id="JAEKNR010000224">
    <property type="protein sequence ID" value="MBJ7600841.1"/>
    <property type="molecule type" value="Genomic_DNA"/>
</dbReference>
<dbReference type="Pfam" id="PF04185">
    <property type="entry name" value="Phosphoesterase"/>
    <property type="match status" value="2"/>
</dbReference>
<keyword evidence="5" id="KW-0812">Transmembrane</keyword>
<dbReference type="PROSITE" id="PS51318">
    <property type="entry name" value="TAT"/>
    <property type="match status" value="1"/>
</dbReference>
<comment type="caution">
    <text evidence="6">The sequence shown here is derived from an EMBL/GenBank/DDBJ whole genome shotgun (WGS) entry which is preliminary data.</text>
</comment>
<evidence type="ECO:0000313" key="7">
    <source>
        <dbReference type="Proteomes" id="UP000612893"/>
    </source>
</evidence>
<dbReference type="PANTHER" id="PTHR31956:SF1">
    <property type="entry name" value="NON-SPECIFIC PHOSPHOLIPASE C1"/>
    <property type="match status" value="1"/>
</dbReference>
<keyword evidence="3" id="KW-0378">Hydrolase</keyword>
<evidence type="ECO:0000256" key="3">
    <source>
        <dbReference type="ARBA" id="ARBA00022801"/>
    </source>
</evidence>
<dbReference type="Gene3D" id="3.40.720.10">
    <property type="entry name" value="Alkaline Phosphatase, subunit A"/>
    <property type="match status" value="2"/>
</dbReference>
<evidence type="ECO:0000256" key="4">
    <source>
        <dbReference type="ARBA" id="ARBA00048421"/>
    </source>
</evidence>
<sequence length="429" mass="45087">MPGPTRRQVLRAGASLAASLAFPAIRIGRAADTPIRRVVILMQENRSFDHYFGLFPGVEGLPPCAPLQHSSTQCLPDVAHGSVATAGEATRGFLEVAGRGALTYFTGDDLPYYWSLASRFTICDRYFSSAPGATFPNRLFSIAGSAGGFHDNPPAIDPRLLPRPTLVDRLDEAGVEWGCFLAHKPDAMYNPVAFYPERRDDPRANRTYAEFLAAAATGRLPAVSWVVGQDPVIEHPPTAPGWGERFSALTINSVASGPTWGETALLFTYDEHGGFFDHVLPPGGHASGFRVPAIVVSPFARPGHVSSVQKDHTSLIAFVSEVFGLKPLGAPAAGGFQDCLDLGHAETDFVAFPAGRALPGCHALPSWAAALLARPVPGGEAVSTPAARTLCPAPAITTESLGIGAGALLSAGAVAGTAAAVLRRREGRP</sequence>
<dbReference type="Proteomes" id="UP000612893">
    <property type="component" value="Unassembled WGS sequence"/>
</dbReference>
<dbReference type="InterPro" id="IPR007312">
    <property type="entry name" value="Phosphoesterase"/>
</dbReference>
<gene>
    <name evidence="6" type="ORF">JF922_22580</name>
</gene>